<proteinExistence type="predicted"/>
<dbReference type="OrthoDB" id="187870at2"/>
<dbReference type="Gene3D" id="3.40.50.450">
    <property type="match status" value="1"/>
</dbReference>
<keyword evidence="1" id="KW-0808">Transferase</keyword>
<evidence type="ECO:0000313" key="1">
    <source>
        <dbReference type="EMBL" id="TSJ79373.1"/>
    </source>
</evidence>
<sequence length="241" mass="27338">MARGMKSNKKSYTVYFASELFSLKHLIGNAYLAEAIYEKSHGKYLCVLPQNIEQRRTTAHSIRDVDIRTLLACDLALFNYDGTELDSGTVIEFMFAKFADIPAAILRSDFRHGGDQVGDPWNLMSSFYPRTTSVVVNSIGLYKTATQTRRRATTNRAKADEVVRLAGQHSSADAQKMCEHIAEACVRALDKVTAIEPVMPKHLREEVYQWLALMPNLKGNKKDLRRELEIILKNKVERDLL</sequence>
<name>A0A556QRX7_9BACT</name>
<evidence type="ECO:0000313" key="2">
    <source>
        <dbReference type="Proteomes" id="UP000315648"/>
    </source>
</evidence>
<protein>
    <submittedName>
        <fullName evidence="1">Nucleoside 2-deoxyribosyltransferase</fullName>
    </submittedName>
</protein>
<dbReference type="GO" id="GO:0016740">
    <property type="term" value="F:transferase activity"/>
    <property type="evidence" value="ECO:0007669"/>
    <property type="project" value="UniProtKB-KW"/>
</dbReference>
<gene>
    <name evidence="1" type="ORF">FPL22_08805</name>
</gene>
<dbReference type="EMBL" id="VMBG01000001">
    <property type="protein sequence ID" value="TSJ79373.1"/>
    <property type="molecule type" value="Genomic_DNA"/>
</dbReference>
<organism evidence="1 2">
    <name type="scientific">Rariglobus hedericola</name>
    <dbReference type="NCBI Taxonomy" id="2597822"/>
    <lineage>
        <taxon>Bacteria</taxon>
        <taxon>Pseudomonadati</taxon>
        <taxon>Verrucomicrobiota</taxon>
        <taxon>Opitutia</taxon>
        <taxon>Opitutales</taxon>
        <taxon>Opitutaceae</taxon>
        <taxon>Rariglobus</taxon>
    </lineage>
</organism>
<dbReference type="Pfam" id="PF05014">
    <property type="entry name" value="Nuc_deoxyrib_tr"/>
    <property type="match status" value="1"/>
</dbReference>
<dbReference type="SUPFAM" id="SSF52309">
    <property type="entry name" value="N-(deoxy)ribosyltransferase-like"/>
    <property type="match status" value="1"/>
</dbReference>
<accession>A0A556QRX7</accession>
<comment type="caution">
    <text evidence="1">The sequence shown here is derived from an EMBL/GenBank/DDBJ whole genome shotgun (WGS) entry which is preliminary data.</text>
</comment>
<dbReference type="AlphaFoldDB" id="A0A556QRX7"/>
<reference evidence="1 2" key="1">
    <citation type="submission" date="2019-07" db="EMBL/GenBank/DDBJ databases">
        <title>Description of 53C-WASEF.</title>
        <authorList>
            <person name="Pitt A."/>
            <person name="Hahn M.W."/>
        </authorList>
    </citation>
    <scope>NUCLEOTIDE SEQUENCE [LARGE SCALE GENOMIC DNA]</scope>
    <source>
        <strain evidence="1 2">53C-WASEF</strain>
    </source>
</reference>
<dbReference type="InterPro" id="IPR007710">
    <property type="entry name" value="Nucleoside_deoxyribTrfase"/>
</dbReference>
<dbReference type="Proteomes" id="UP000315648">
    <property type="component" value="Unassembled WGS sequence"/>
</dbReference>
<keyword evidence="2" id="KW-1185">Reference proteome</keyword>